<keyword evidence="1" id="KW-0472">Membrane</keyword>
<feature type="signal peptide" evidence="2">
    <location>
        <begin position="1"/>
        <end position="18"/>
    </location>
</feature>
<dbReference type="InterPro" id="IPR018682">
    <property type="entry name" value="DUF2167_membr"/>
</dbReference>
<dbReference type="EMBL" id="CP007142">
    <property type="protein sequence ID" value="AJQ93434.1"/>
    <property type="molecule type" value="Genomic_DNA"/>
</dbReference>
<dbReference type="AlphaFoldDB" id="A0A0C5VSY2"/>
<dbReference type="HOGENOM" id="CLU_060300_0_0_6"/>
<dbReference type="STRING" id="1445510.YC6258_01386"/>
<evidence type="ECO:0000313" key="4">
    <source>
        <dbReference type="Proteomes" id="UP000032266"/>
    </source>
</evidence>
<accession>A0A0C5VSY2</accession>
<name>A0A0C5VSY2_9GAMM</name>
<dbReference type="KEGG" id="gsn:YC6258_01386"/>
<keyword evidence="4" id="KW-1185">Reference proteome</keyword>
<proteinExistence type="predicted"/>
<evidence type="ECO:0000256" key="1">
    <source>
        <dbReference type="SAM" id="Phobius"/>
    </source>
</evidence>
<gene>
    <name evidence="3" type="ORF">YC6258_01386</name>
</gene>
<organism evidence="3 4">
    <name type="scientific">Gynuella sunshinyii YC6258</name>
    <dbReference type="NCBI Taxonomy" id="1445510"/>
    <lineage>
        <taxon>Bacteria</taxon>
        <taxon>Pseudomonadati</taxon>
        <taxon>Pseudomonadota</taxon>
        <taxon>Gammaproteobacteria</taxon>
        <taxon>Oceanospirillales</taxon>
        <taxon>Saccharospirillaceae</taxon>
        <taxon>Gynuella</taxon>
    </lineage>
</organism>
<sequence>MNKFLLLLASLLAFNSFAEDSMVEAAEGTLVEPGPAEVIPSDQSVAADTITEDGTDLMTAEEFVASLHGISGKISLPGNIATMNLSDQFLYIDPENTERLLVDGWGNPPGNETLGMIIPANVSPLDYEGWGVVITFMDDGYVSDKDADEIDYNDLLKSMMADSREASKQREEAGYGAMTLIGWAEPPRYDQQTHKFYWAKEYVTSDADVNSLNYNIRILGRKGVLVLNAVATMDQIDSIKHEMPDLLAVTNFTQGNRYEDFDSSVDHVAEYGLAALVAGGVAAKMGLFAKLGALLLVFKKFIIVGIALIGGIIARLFGRRKD</sequence>
<dbReference type="RefSeq" id="WP_211264633.1">
    <property type="nucleotide sequence ID" value="NZ_CP007142.1"/>
</dbReference>
<dbReference type="Pfam" id="PF09935">
    <property type="entry name" value="DUF2167"/>
    <property type="match status" value="1"/>
</dbReference>
<feature type="chain" id="PRO_5002183850" evidence="2">
    <location>
        <begin position="19"/>
        <end position="322"/>
    </location>
</feature>
<evidence type="ECO:0000313" key="3">
    <source>
        <dbReference type="EMBL" id="AJQ93434.1"/>
    </source>
</evidence>
<keyword evidence="1" id="KW-0812">Transmembrane</keyword>
<reference evidence="3 4" key="1">
    <citation type="submission" date="2014-01" db="EMBL/GenBank/DDBJ databases">
        <title>Full genme sequencing of cellulolytic bacterium Gynuella sunshinyii YC6258T gen. nov., sp. nov.</title>
        <authorList>
            <person name="Khan H."/>
            <person name="Chung E.J."/>
            <person name="Chung Y.R."/>
        </authorList>
    </citation>
    <scope>NUCLEOTIDE SEQUENCE [LARGE SCALE GENOMIC DNA]</scope>
    <source>
        <strain evidence="3 4">YC6258</strain>
    </source>
</reference>
<protein>
    <submittedName>
        <fullName evidence="3">Putative membrane-anchored protein conserved in bacteria</fullName>
    </submittedName>
</protein>
<feature type="transmembrane region" description="Helical" evidence="1">
    <location>
        <begin position="301"/>
        <end position="318"/>
    </location>
</feature>
<dbReference type="PATRIC" id="fig|1445510.3.peg.1359"/>
<evidence type="ECO:0000256" key="2">
    <source>
        <dbReference type="SAM" id="SignalP"/>
    </source>
</evidence>
<keyword evidence="2" id="KW-0732">Signal</keyword>
<keyword evidence="1" id="KW-1133">Transmembrane helix</keyword>
<dbReference type="Proteomes" id="UP000032266">
    <property type="component" value="Chromosome"/>
</dbReference>